<feature type="compositionally biased region" description="Pro residues" evidence="5">
    <location>
        <begin position="433"/>
        <end position="442"/>
    </location>
</feature>
<comment type="caution">
    <text evidence="8">The sequence shown here is derived from an EMBL/GenBank/DDBJ whole genome shotgun (WGS) entry which is preliminary data.</text>
</comment>
<dbReference type="SMART" id="SM00252">
    <property type="entry name" value="SH2"/>
    <property type="match status" value="1"/>
</dbReference>
<keyword evidence="3 4" id="KW-0727">SH2 domain</keyword>
<evidence type="ECO:0000256" key="3">
    <source>
        <dbReference type="ARBA" id="ARBA00022999"/>
    </source>
</evidence>
<feature type="region of interest" description="Disordered" evidence="5">
    <location>
        <begin position="600"/>
        <end position="621"/>
    </location>
</feature>
<dbReference type="CDD" id="cd10346">
    <property type="entry name" value="SH2_SH2B_family"/>
    <property type="match status" value="1"/>
</dbReference>
<dbReference type="InterPro" id="IPR015012">
    <property type="entry name" value="Phe_ZIP"/>
</dbReference>
<dbReference type="Gene3D" id="3.30.505.10">
    <property type="entry name" value="SH2 domain"/>
    <property type="match status" value="1"/>
</dbReference>
<proteinExistence type="inferred from homology"/>
<feature type="domain" description="PH" evidence="7">
    <location>
        <begin position="164"/>
        <end position="274"/>
    </location>
</feature>
<dbReference type="EMBL" id="CALNXI010000177">
    <property type="protein sequence ID" value="CAH3021305.1"/>
    <property type="molecule type" value="Genomic_DNA"/>
</dbReference>
<evidence type="ECO:0000256" key="4">
    <source>
        <dbReference type="PROSITE-ProRule" id="PRU00191"/>
    </source>
</evidence>
<protein>
    <recommendedName>
        <fullName evidence="10">SH2B adapter protein 2</fullName>
    </recommendedName>
</protein>
<dbReference type="SMART" id="SM00233">
    <property type="entry name" value="PH"/>
    <property type="match status" value="1"/>
</dbReference>
<evidence type="ECO:0000313" key="8">
    <source>
        <dbReference type="EMBL" id="CAH3021305.1"/>
    </source>
</evidence>
<dbReference type="SUPFAM" id="SSF55550">
    <property type="entry name" value="SH2 domain"/>
    <property type="match status" value="1"/>
</dbReference>
<feature type="domain" description="SH2" evidence="6">
    <location>
        <begin position="495"/>
        <end position="593"/>
    </location>
</feature>
<dbReference type="InterPro" id="IPR036860">
    <property type="entry name" value="SH2_dom_sf"/>
</dbReference>
<organism evidence="8 9">
    <name type="scientific">Porites evermanni</name>
    <dbReference type="NCBI Taxonomy" id="104178"/>
    <lineage>
        <taxon>Eukaryota</taxon>
        <taxon>Metazoa</taxon>
        <taxon>Cnidaria</taxon>
        <taxon>Anthozoa</taxon>
        <taxon>Hexacorallia</taxon>
        <taxon>Scleractinia</taxon>
        <taxon>Fungiina</taxon>
        <taxon>Poritidae</taxon>
        <taxon>Porites</taxon>
    </lineage>
</organism>
<reference evidence="8 9" key="1">
    <citation type="submission" date="2022-05" db="EMBL/GenBank/DDBJ databases">
        <authorList>
            <consortium name="Genoscope - CEA"/>
            <person name="William W."/>
        </authorList>
    </citation>
    <scope>NUCLEOTIDE SEQUENCE [LARGE SCALE GENOMIC DNA]</scope>
</reference>
<evidence type="ECO:0000313" key="9">
    <source>
        <dbReference type="Proteomes" id="UP001159427"/>
    </source>
</evidence>
<dbReference type="Pfam" id="PF00017">
    <property type="entry name" value="SH2"/>
    <property type="match status" value="1"/>
</dbReference>
<evidence type="ECO:0000259" key="6">
    <source>
        <dbReference type="PROSITE" id="PS50001"/>
    </source>
</evidence>
<dbReference type="PROSITE" id="PS50003">
    <property type="entry name" value="PH_DOMAIN"/>
    <property type="match status" value="1"/>
</dbReference>
<dbReference type="Proteomes" id="UP001159427">
    <property type="component" value="Unassembled WGS sequence"/>
</dbReference>
<evidence type="ECO:0000256" key="5">
    <source>
        <dbReference type="SAM" id="MobiDB-lite"/>
    </source>
</evidence>
<sequence length="664" mass="74289">MACFNGEIGTKFPSGRWEEFCKDRAEVAARQFANEFVQFLGDNPVYDVSGASTTFSKRFVEYFLPAFDSEVHKNDFMDFDAPDSPTDVFGPDDWGSSVHLTGSFKPIEKKNSESSFKFLDKLRDVKGFFKRNVNDESSGPAKHAETRRECEDRSIPQEAKLTTTIKREGIMNYLMNLESGVNTEDFFWQKCRIVLFKAPGGFMLEFYTPPKSPKAKTGIFCFLIHEARPATELELPGGQNVFVIKAVNKREYMLAANDKQEMDEWLAEIRKCMDQDQGSTNQRRLLITDLLQLDSQKQPPPKSDHLHFAFWVVTYETFNYTSPTQILFFLTSYSGTGSGAEERGATGGLPQSASVDVVATQKFSAGGVKLGNSQSLRVRLDNKKPSEAVSNLAKRRNVYTPSSLRIQNRPSGSLTSQHGPQTPTYQDDMTWTRPPPELPPRSPTSTEGPALPPNQPDLLRQISAQAATPQANSEESPVWVSATSMENHPLANYPWFHGTLPRIEASHLVSQGGQQWHGIFLIRQSETRRGEYVLTFNYQGRAKHLRLALNVEGQCRVQHLWFQSIFEMLEHFRANPIPLESGGPSDVMLTNFVVYTGSGPRQPGGSLHHNHSPNSGEGLRRSHSLTAHRITRPATIQGGSVRITTSAANSNGHSRAVENQYAFV</sequence>
<accession>A0ABN8LVJ4</accession>
<dbReference type="PANTHER" id="PTHR10872:SF2">
    <property type="entry name" value="LNK, ISOFORM D"/>
    <property type="match status" value="1"/>
</dbReference>
<dbReference type="InterPro" id="IPR035057">
    <property type="entry name" value="SH2B1_SH2"/>
</dbReference>
<dbReference type="PANTHER" id="PTHR10872">
    <property type="entry name" value="SH2B ADAPTER PROTEIN"/>
    <property type="match status" value="1"/>
</dbReference>
<comment type="similarity">
    <text evidence="1">Belongs to the SH2B adapter family.</text>
</comment>
<dbReference type="InterPro" id="IPR000980">
    <property type="entry name" value="SH2"/>
</dbReference>
<keyword evidence="2" id="KW-0597">Phosphoprotein</keyword>
<dbReference type="SUPFAM" id="SSF109805">
    <property type="entry name" value="Phenylalanine zipper"/>
    <property type="match status" value="1"/>
</dbReference>
<dbReference type="Pfam" id="PF00169">
    <property type="entry name" value="PH"/>
    <property type="match status" value="1"/>
</dbReference>
<dbReference type="InterPro" id="IPR001849">
    <property type="entry name" value="PH_domain"/>
</dbReference>
<dbReference type="InterPro" id="IPR030523">
    <property type="entry name" value="SH2B"/>
</dbReference>
<dbReference type="PRINTS" id="PR00401">
    <property type="entry name" value="SH2DOMAIN"/>
</dbReference>
<dbReference type="InterPro" id="IPR036290">
    <property type="entry name" value="Phe_ZIP_sf"/>
</dbReference>
<evidence type="ECO:0000256" key="2">
    <source>
        <dbReference type="ARBA" id="ARBA00022553"/>
    </source>
</evidence>
<dbReference type="Gene3D" id="2.30.29.30">
    <property type="entry name" value="Pleckstrin-homology domain (PH domain)/Phosphotyrosine-binding domain (PTB)"/>
    <property type="match status" value="1"/>
</dbReference>
<feature type="region of interest" description="Disordered" evidence="5">
    <location>
        <begin position="387"/>
        <end position="456"/>
    </location>
</feature>
<dbReference type="PROSITE" id="PS50001">
    <property type="entry name" value="SH2"/>
    <property type="match status" value="1"/>
</dbReference>
<evidence type="ECO:0000256" key="1">
    <source>
        <dbReference type="ARBA" id="ARBA00010220"/>
    </source>
</evidence>
<feature type="compositionally biased region" description="Polar residues" evidence="5">
    <location>
        <begin position="399"/>
        <end position="429"/>
    </location>
</feature>
<evidence type="ECO:0000259" key="7">
    <source>
        <dbReference type="PROSITE" id="PS50003"/>
    </source>
</evidence>
<keyword evidence="9" id="KW-1185">Reference proteome</keyword>
<gene>
    <name evidence="8" type="ORF">PEVE_00010769</name>
</gene>
<dbReference type="Gene3D" id="6.10.140.110">
    <property type="match status" value="1"/>
</dbReference>
<evidence type="ECO:0008006" key="10">
    <source>
        <dbReference type="Google" id="ProtNLM"/>
    </source>
</evidence>
<dbReference type="SUPFAM" id="SSF50729">
    <property type="entry name" value="PH domain-like"/>
    <property type="match status" value="1"/>
</dbReference>
<name>A0ABN8LVJ4_9CNID</name>
<dbReference type="Pfam" id="PF08916">
    <property type="entry name" value="Phe_ZIP"/>
    <property type="match status" value="1"/>
</dbReference>
<dbReference type="InterPro" id="IPR011993">
    <property type="entry name" value="PH-like_dom_sf"/>
</dbReference>